<dbReference type="InterPro" id="IPR011006">
    <property type="entry name" value="CheY-like_superfamily"/>
</dbReference>
<feature type="modified residue" description="4-aspartylphosphate" evidence="5 7">
    <location>
        <position position="53"/>
    </location>
</feature>
<dbReference type="GO" id="GO:0008168">
    <property type="term" value="F:methyltransferase activity"/>
    <property type="evidence" value="ECO:0007669"/>
    <property type="project" value="UniProtKB-KW"/>
</dbReference>
<comment type="similarity">
    <text evidence="5">Belongs to the CheB family.</text>
</comment>
<dbReference type="GO" id="GO:0008984">
    <property type="term" value="F:protein-glutamate methylesterase activity"/>
    <property type="evidence" value="ECO:0007669"/>
    <property type="project" value="UniProtKB-UniRule"/>
</dbReference>
<dbReference type="NCBIfam" id="NF001965">
    <property type="entry name" value="PRK00742.1"/>
    <property type="match status" value="1"/>
</dbReference>
<comment type="PTM">
    <text evidence="5">Phosphorylated by CheA. Phosphorylation of the N-terminal regulatory domain activates the methylesterase activity.</text>
</comment>
<dbReference type="InterPro" id="IPR000673">
    <property type="entry name" value="Sig_transdc_resp-reg_Me-estase"/>
</dbReference>
<protein>
    <recommendedName>
        <fullName evidence="5">Protein-glutamate methylesterase/protein-glutamine glutaminase</fullName>
        <ecNumber evidence="5">3.1.1.61</ecNumber>
        <ecNumber evidence="5">3.5.1.44</ecNumber>
    </recommendedName>
</protein>
<dbReference type="PANTHER" id="PTHR42872:SF6">
    <property type="entry name" value="PROTEIN-GLUTAMATE METHYLESTERASE_PROTEIN-GLUTAMINE GLUTAMINASE"/>
    <property type="match status" value="1"/>
</dbReference>
<feature type="domain" description="CheB-type methylesterase" evidence="9">
    <location>
        <begin position="150"/>
        <end position="348"/>
    </location>
</feature>
<dbReference type="OrthoDB" id="9793421at2"/>
<dbReference type="GO" id="GO:0000156">
    <property type="term" value="F:phosphorelay response regulator activity"/>
    <property type="evidence" value="ECO:0007669"/>
    <property type="project" value="InterPro"/>
</dbReference>
<dbReference type="Gene3D" id="3.40.50.2300">
    <property type="match status" value="1"/>
</dbReference>
<dbReference type="RefSeq" id="WP_135483003.1">
    <property type="nucleotide sequence ID" value="NZ_SRMF01000003.1"/>
</dbReference>
<keyword evidence="2 5" id="KW-0145">Chemotaxis</keyword>
<proteinExistence type="inferred from homology"/>
<comment type="caution">
    <text evidence="10">The sequence shown here is derived from an EMBL/GenBank/DDBJ whole genome shotgun (WGS) entry which is preliminary data.</text>
</comment>
<sequence>MIDVLVVDDSALMRRFLGQIFTDVGGFNVRLARNGAAALEAMAEQLPDVVTLDINMPEMDGLTCLSHIMTRHPCPVIMVSSLTEKGALSTLEALELGAVDYLTKPGGTVSHNISQVADELVAKVRSAASSAVRIRPQITPVAAPAAKPAPQSAEKAAAGLVLVGVSTGGPGALETVLADLPADLGWPVVIAQHMPATFTAVLAKRLNGLCVLNVQEVSRPTPLKTGNIYMAQGDRDLEIRRRGGRLIAVPVPADNDLPWHPSTDRLVRSAMAELTPDALVGVLLTGMGDDGAAAMAELHRQGGQTVAESEDTTVVFGMPRALIELDGADRVLPLEQIGRQVAQWVPSR</sequence>
<organism evidence="10 11">
    <name type="scientific">Natronospirillum operosum</name>
    <dbReference type="NCBI Taxonomy" id="2759953"/>
    <lineage>
        <taxon>Bacteria</taxon>
        <taxon>Pseudomonadati</taxon>
        <taxon>Pseudomonadota</taxon>
        <taxon>Gammaproteobacteria</taxon>
        <taxon>Oceanospirillales</taxon>
        <taxon>Natronospirillaceae</taxon>
        <taxon>Natronospirillum</taxon>
    </lineage>
</organism>
<keyword evidence="1 5" id="KW-0963">Cytoplasm</keyword>
<accession>A0A4Z0W676</accession>
<keyword evidence="10" id="KW-0808">Transferase</keyword>
<dbReference type="PROSITE" id="PS50122">
    <property type="entry name" value="CHEB"/>
    <property type="match status" value="1"/>
</dbReference>
<dbReference type="GO" id="GO:0005737">
    <property type="term" value="C:cytoplasm"/>
    <property type="evidence" value="ECO:0007669"/>
    <property type="project" value="UniProtKB-SubCell"/>
</dbReference>
<feature type="active site" evidence="5 6">
    <location>
        <position position="290"/>
    </location>
</feature>
<dbReference type="PROSITE" id="PS50110">
    <property type="entry name" value="RESPONSE_REGULATORY"/>
    <property type="match status" value="1"/>
</dbReference>
<reference evidence="10 11" key="1">
    <citation type="submission" date="2019-04" db="EMBL/GenBank/DDBJ databases">
        <title>Natronospirillum operosus gen. nov., sp. nov., a haloalkaliphilic satellite isolated from decaying biomass of laboratory culture of cyanobacterium Geitlerinema sp. and proposal of Natronospirillaceae fam. nov. and Saccharospirillaceae fam. nov.</title>
        <authorList>
            <person name="Kevbrin V."/>
            <person name="Boltyanskaya Y."/>
            <person name="Koziaeva V."/>
            <person name="Grouzdev D.S."/>
            <person name="Park M."/>
            <person name="Cho J."/>
        </authorList>
    </citation>
    <scope>NUCLEOTIDE SEQUENCE [LARGE SCALE GENOMIC DNA]</scope>
    <source>
        <strain evidence="10 11">G-116</strain>
    </source>
</reference>
<dbReference type="AlphaFoldDB" id="A0A4Z0W676"/>
<evidence type="ECO:0000256" key="1">
    <source>
        <dbReference type="ARBA" id="ARBA00022490"/>
    </source>
</evidence>
<keyword evidence="3 5" id="KW-0378">Hydrolase</keyword>
<dbReference type="Proteomes" id="UP000297475">
    <property type="component" value="Unassembled WGS sequence"/>
</dbReference>
<dbReference type="Gene3D" id="3.40.50.180">
    <property type="entry name" value="Methylesterase CheB, C-terminal domain"/>
    <property type="match status" value="1"/>
</dbReference>
<comment type="function">
    <text evidence="5">Involved in chemotaxis. Part of a chemotaxis signal transduction system that modulates chemotaxis in response to various stimuli. Catalyzes the demethylation of specific methylglutamate residues introduced into the chemoreceptors (methyl-accepting chemotaxis proteins or MCP) by CheR. Also mediates the irreversible deamidation of specific glutamine residues to glutamic acid.</text>
</comment>
<dbReference type="HAMAP" id="MF_00099">
    <property type="entry name" value="CheB_chemtxs"/>
    <property type="match status" value="1"/>
</dbReference>
<comment type="domain">
    <text evidence="5">Contains a C-terminal catalytic domain, and an N-terminal region which modulates catalytic activity.</text>
</comment>
<keyword evidence="5 7" id="KW-0597">Phosphoprotein</keyword>
<keyword evidence="11" id="KW-1185">Reference proteome</keyword>
<dbReference type="PANTHER" id="PTHR42872">
    <property type="entry name" value="PROTEIN-GLUTAMATE METHYLESTERASE/PROTEIN-GLUTAMINE GLUTAMINASE"/>
    <property type="match status" value="1"/>
</dbReference>
<dbReference type="EC" id="3.1.1.61" evidence="5"/>
<comment type="catalytic activity">
    <reaction evidence="4 5">
        <text>[protein]-L-glutamate 5-O-methyl ester + H2O = L-glutamyl-[protein] + methanol + H(+)</text>
        <dbReference type="Rhea" id="RHEA:23236"/>
        <dbReference type="Rhea" id="RHEA-COMP:10208"/>
        <dbReference type="Rhea" id="RHEA-COMP:10311"/>
        <dbReference type="ChEBI" id="CHEBI:15377"/>
        <dbReference type="ChEBI" id="CHEBI:15378"/>
        <dbReference type="ChEBI" id="CHEBI:17790"/>
        <dbReference type="ChEBI" id="CHEBI:29973"/>
        <dbReference type="ChEBI" id="CHEBI:82795"/>
        <dbReference type="EC" id="3.1.1.61"/>
    </reaction>
</comment>
<dbReference type="InterPro" id="IPR001789">
    <property type="entry name" value="Sig_transdc_resp-reg_receiver"/>
</dbReference>
<dbReference type="EC" id="3.5.1.44" evidence="5"/>
<dbReference type="PIRSF" id="PIRSF000876">
    <property type="entry name" value="RR_chemtxs_CheB"/>
    <property type="match status" value="1"/>
</dbReference>
<dbReference type="SMART" id="SM00448">
    <property type="entry name" value="REC"/>
    <property type="match status" value="1"/>
</dbReference>
<evidence type="ECO:0000256" key="4">
    <source>
        <dbReference type="ARBA" id="ARBA00048267"/>
    </source>
</evidence>
<gene>
    <name evidence="5 10" type="primary">cheB</name>
    <name evidence="10" type="ORF">E4656_09560</name>
</gene>
<dbReference type="Pfam" id="PF00072">
    <property type="entry name" value="Response_reg"/>
    <property type="match status" value="1"/>
</dbReference>
<dbReference type="SUPFAM" id="SSF52738">
    <property type="entry name" value="Methylesterase CheB, C-terminal domain"/>
    <property type="match status" value="1"/>
</dbReference>
<evidence type="ECO:0000256" key="2">
    <source>
        <dbReference type="ARBA" id="ARBA00022500"/>
    </source>
</evidence>
<dbReference type="CDD" id="cd17541">
    <property type="entry name" value="REC_CheB-like"/>
    <property type="match status" value="1"/>
</dbReference>
<comment type="subcellular location">
    <subcellularLocation>
        <location evidence="5">Cytoplasm</location>
    </subcellularLocation>
</comment>
<keyword evidence="10" id="KW-0489">Methyltransferase</keyword>
<dbReference type="InterPro" id="IPR008248">
    <property type="entry name" value="CheB-like"/>
</dbReference>
<name>A0A4Z0W676_9GAMM</name>
<feature type="domain" description="Response regulatory" evidence="8">
    <location>
        <begin position="3"/>
        <end position="119"/>
    </location>
</feature>
<evidence type="ECO:0000313" key="10">
    <source>
        <dbReference type="EMBL" id="TGG93294.1"/>
    </source>
</evidence>
<dbReference type="GO" id="GO:0050568">
    <property type="term" value="F:protein-glutamine glutaminase activity"/>
    <property type="evidence" value="ECO:0007669"/>
    <property type="project" value="UniProtKB-UniRule"/>
</dbReference>
<dbReference type="SUPFAM" id="SSF52172">
    <property type="entry name" value="CheY-like"/>
    <property type="match status" value="1"/>
</dbReference>
<feature type="active site" evidence="5 6">
    <location>
        <position position="166"/>
    </location>
</feature>
<dbReference type="EMBL" id="SRMF01000003">
    <property type="protein sequence ID" value="TGG93294.1"/>
    <property type="molecule type" value="Genomic_DNA"/>
</dbReference>
<evidence type="ECO:0000256" key="5">
    <source>
        <dbReference type="HAMAP-Rule" id="MF_00099"/>
    </source>
</evidence>
<evidence type="ECO:0000256" key="3">
    <source>
        <dbReference type="ARBA" id="ARBA00022801"/>
    </source>
</evidence>
<evidence type="ECO:0000259" key="8">
    <source>
        <dbReference type="PROSITE" id="PS50110"/>
    </source>
</evidence>
<dbReference type="GO" id="GO:0032259">
    <property type="term" value="P:methylation"/>
    <property type="evidence" value="ECO:0007669"/>
    <property type="project" value="UniProtKB-KW"/>
</dbReference>
<feature type="active site" evidence="5 6">
    <location>
        <position position="193"/>
    </location>
</feature>
<dbReference type="GO" id="GO:0006935">
    <property type="term" value="P:chemotaxis"/>
    <property type="evidence" value="ECO:0007669"/>
    <property type="project" value="UniProtKB-UniRule"/>
</dbReference>
<evidence type="ECO:0000256" key="7">
    <source>
        <dbReference type="PROSITE-ProRule" id="PRU00169"/>
    </source>
</evidence>
<dbReference type="CDD" id="cd16432">
    <property type="entry name" value="CheB_Rec"/>
    <property type="match status" value="1"/>
</dbReference>
<evidence type="ECO:0000313" key="11">
    <source>
        <dbReference type="Proteomes" id="UP000297475"/>
    </source>
</evidence>
<comment type="catalytic activity">
    <reaction evidence="5">
        <text>L-glutaminyl-[protein] + H2O = L-glutamyl-[protein] + NH4(+)</text>
        <dbReference type="Rhea" id="RHEA:16441"/>
        <dbReference type="Rhea" id="RHEA-COMP:10207"/>
        <dbReference type="Rhea" id="RHEA-COMP:10208"/>
        <dbReference type="ChEBI" id="CHEBI:15377"/>
        <dbReference type="ChEBI" id="CHEBI:28938"/>
        <dbReference type="ChEBI" id="CHEBI:29973"/>
        <dbReference type="ChEBI" id="CHEBI:30011"/>
        <dbReference type="EC" id="3.5.1.44"/>
    </reaction>
</comment>
<dbReference type="Pfam" id="PF01339">
    <property type="entry name" value="CheB_methylest"/>
    <property type="match status" value="1"/>
</dbReference>
<evidence type="ECO:0000256" key="6">
    <source>
        <dbReference type="PROSITE-ProRule" id="PRU00050"/>
    </source>
</evidence>
<dbReference type="InterPro" id="IPR035909">
    <property type="entry name" value="CheB_C"/>
</dbReference>
<evidence type="ECO:0000259" key="9">
    <source>
        <dbReference type="PROSITE" id="PS50122"/>
    </source>
</evidence>